<evidence type="ECO:0000313" key="2">
    <source>
        <dbReference type="Proteomes" id="UP001153954"/>
    </source>
</evidence>
<reference evidence="1" key="1">
    <citation type="submission" date="2022-03" db="EMBL/GenBank/DDBJ databases">
        <authorList>
            <person name="Tunstrom K."/>
        </authorList>
    </citation>
    <scope>NUCLEOTIDE SEQUENCE</scope>
</reference>
<gene>
    <name evidence="1" type="ORF">EEDITHA_LOCUS17425</name>
</gene>
<comment type="caution">
    <text evidence="1">The sequence shown here is derived from an EMBL/GenBank/DDBJ whole genome shotgun (WGS) entry which is preliminary data.</text>
</comment>
<evidence type="ECO:0000313" key="1">
    <source>
        <dbReference type="EMBL" id="CAH2102854.1"/>
    </source>
</evidence>
<protein>
    <submittedName>
        <fullName evidence="1">Uncharacterized protein</fullName>
    </submittedName>
</protein>
<accession>A0AAU9UWB5</accession>
<sequence length="122" mass="13736">MSNIYVFHPGLFNWPRIQSFGNLPSTSNSTVTLPIIAKKDTPSIFTAESSRQIVSLPLTWQKALTANNYKRRRTSNSPPSENMIQTSNSFTGLTYLQMHSLNAPWAIATIRSTTRDARYTVI</sequence>
<dbReference type="AlphaFoldDB" id="A0AAU9UWB5"/>
<proteinExistence type="predicted"/>
<organism evidence="1 2">
    <name type="scientific">Euphydryas editha</name>
    <name type="common">Edith's checkerspot</name>
    <dbReference type="NCBI Taxonomy" id="104508"/>
    <lineage>
        <taxon>Eukaryota</taxon>
        <taxon>Metazoa</taxon>
        <taxon>Ecdysozoa</taxon>
        <taxon>Arthropoda</taxon>
        <taxon>Hexapoda</taxon>
        <taxon>Insecta</taxon>
        <taxon>Pterygota</taxon>
        <taxon>Neoptera</taxon>
        <taxon>Endopterygota</taxon>
        <taxon>Lepidoptera</taxon>
        <taxon>Glossata</taxon>
        <taxon>Ditrysia</taxon>
        <taxon>Papilionoidea</taxon>
        <taxon>Nymphalidae</taxon>
        <taxon>Nymphalinae</taxon>
        <taxon>Euphydryas</taxon>
    </lineage>
</organism>
<dbReference type="EMBL" id="CAKOGL010000025">
    <property type="protein sequence ID" value="CAH2102854.1"/>
    <property type="molecule type" value="Genomic_DNA"/>
</dbReference>
<keyword evidence="2" id="KW-1185">Reference proteome</keyword>
<name>A0AAU9UWB5_EUPED</name>
<dbReference type="Proteomes" id="UP001153954">
    <property type="component" value="Unassembled WGS sequence"/>
</dbReference>